<dbReference type="EMBL" id="MT496847">
    <property type="protein sequence ID" value="QKS69569.1"/>
    <property type="molecule type" value="Genomic_DNA"/>
</dbReference>
<keyword evidence="9" id="KW-1015">Disulfide bond</keyword>
<keyword evidence="3" id="KW-0378">Hydrolase</keyword>
<dbReference type="GO" id="GO:0044423">
    <property type="term" value="C:virion component"/>
    <property type="evidence" value="ECO:0007669"/>
    <property type="project" value="UniProtKB-KW"/>
</dbReference>
<evidence type="ECO:0000256" key="2">
    <source>
        <dbReference type="ARBA" id="ARBA00022670"/>
    </source>
</evidence>
<evidence type="ECO:0000256" key="4">
    <source>
        <dbReference type="ARBA" id="ARBA00022807"/>
    </source>
</evidence>
<protein>
    <submittedName>
        <fullName evidence="10">Virion-maturation protease</fullName>
    </submittedName>
</protein>
<dbReference type="Proteomes" id="UP001238527">
    <property type="component" value="Segment"/>
</dbReference>
<dbReference type="InterPro" id="IPR038765">
    <property type="entry name" value="Papain-like_cys_pep_sf"/>
</dbReference>
<reference evidence="10" key="1">
    <citation type="journal article" date="2021" name="Virus Evol.">
        <title>The discovery, distribution and diversity of DNA viruses associated with Drosophila melanogaster in Europe.</title>
        <authorList>
            <person name="Wallace M.A."/>
            <person name="Coffman K.A."/>
            <person name="Gilbert C."/>
            <person name="Ravindran S."/>
            <person name="Albery G.F."/>
            <person name="Abbott J."/>
            <person name="Argyridou E."/>
            <person name="Bellosta P."/>
            <person name="Betancourt A.J."/>
            <person name="Colinet H."/>
            <person name="Eric K."/>
            <person name="Glaser-Schmitt A."/>
            <person name="Grath S."/>
            <person name="Jelic M."/>
            <person name="Kankare M."/>
            <person name="Kozeretska I."/>
            <person name="Loeschcke V."/>
            <person name="Montchamp-Moreau C."/>
            <person name="Ometto L."/>
            <person name="Onder B.S."/>
            <person name="Orengo D.J."/>
            <person name="Parsch J."/>
            <person name="Pascual M."/>
            <person name="Patenkovic A."/>
            <person name="Puerma E."/>
            <person name="Ritchie M.G."/>
            <person name="Rota-Stabelli O."/>
            <person name="Schou M.F."/>
            <person name="Serga S.V."/>
            <person name="Stamenkovic-Radak M."/>
            <person name="Tanaskovic M."/>
            <person name="Veselinovic M.S."/>
            <person name="Vieira J."/>
            <person name="Vieira C.P."/>
            <person name="Kapun M."/>
            <person name="Flatt T."/>
            <person name="Gonzalez J."/>
            <person name="Staubach F."/>
            <person name="Obbard D.J."/>
        </authorList>
    </citation>
    <scope>NUCLEOTIDE SEQUENCE</scope>
    <source>
        <strain evidence="10">AV-1/UA/Cho/15/26/Pool</strain>
    </source>
</reference>
<evidence type="ECO:0000256" key="8">
    <source>
        <dbReference type="ARBA" id="ARBA00023125"/>
    </source>
</evidence>
<dbReference type="Gene3D" id="3.40.395.10">
    <property type="entry name" value="Adenoviral Proteinase, Chain A"/>
    <property type="match status" value="1"/>
</dbReference>
<keyword evidence="2 10" id="KW-0645">Protease</keyword>
<dbReference type="SUPFAM" id="SSF54001">
    <property type="entry name" value="Cysteine proteinases"/>
    <property type="match status" value="1"/>
</dbReference>
<name>A0A7D4VS22_9VIRU</name>
<proteinExistence type="predicted"/>
<accession>A0A7D4VS22</accession>
<evidence type="ECO:0000256" key="7">
    <source>
        <dbReference type="ARBA" id="ARBA00022921"/>
    </source>
</evidence>
<dbReference type="GO" id="GO:0004197">
    <property type="term" value="F:cysteine-type endopeptidase activity"/>
    <property type="evidence" value="ECO:0007669"/>
    <property type="project" value="InterPro"/>
</dbReference>
<evidence type="ECO:0000256" key="6">
    <source>
        <dbReference type="ARBA" id="ARBA00022844"/>
    </source>
</evidence>
<dbReference type="Pfam" id="PF00770">
    <property type="entry name" value="Peptidase_C5"/>
    <property type="match status" value="1"/>
</dbReference>
<evidence type="ECO:0000256" key="9">
    <source>
        <dbReference type="ARBA" id="ARBA00023157"/>
    </source>
</evidence>
<evidence type="ECO:0000256" key="1">
    <source>
        <dbReference type="ARBA" id="ARBA00022562"/>
    </source>
</evidence>
<keyword evidence="8" id="KW-0238">DNA-binding</keyword>
<dbReference type="GO" id="GO:0003677">
    <property type="term" value="F:DNA binding"/>
    <property type="evidence" value="ECO:0007669"/>
    <property type="project" value="UniProtKB-KW"/>
</dbReference>
<dbReference type="GO" id="GO:0006508">
    <property type="term" value="P:proteolysis"/>
    <property type="evidence" value="ECO:0007669"/>
    <property type="project" value="UniProtKB-KW"/>
</dbReference>
<organism evidence="10">
    <name type="scientific">Drosophila-associated adintovirus 1</name>
    <dbReference type="NCBI Taxonomy" id="2744816"/>
    <lineage>
        <taxon>Viruses</taxon>
        <taxon>Varidnaviria</taxon>
        <taxon>Bamfordvirae</taxon>
        <taxon>Preplasmiviricota</taxon>
        <taxon>Polisuviricotina</taxon>
        <taxon>Polintoviricetes</taxon>
        <taxon>Orthopolintovirales</taxon>
        <taxon>Adintoviridae</taxon>
    </lineage>
</organism>
<dbReference type="InterPro" id="IPR000855">
    <property type="entry name" value="Peptidase_C5"/>
</dbReference>
<evidence type="ECO:0000256" key="5">
    <source>
        <dbReference type="ARBA" id="ARBA00022813"/>
    </source>
</evidence>
<keyword evidence="6" id="KW-0946">Virion</keyword>
<keyword evidence="4" id="KW-0788">Thiol protease</keyword>
<evidence type="ECO:0000256" key="3">
    <source>
        <dbReference type="ARBA" id="ARBA00022801"/>
    </source>
</evidence>
<keyword evidence="5" id="KW-0068">Autocatalytic cleavage</keyword>
<sequence length="154" mass="18160">MNTIQIEKILLGNPSTKKIFRGVFASDKLPKKIIKHPAIIIANTDSSDRPGTHWVAFYFKNAKTAEFFDSYGQYPQNKHFINFLKKNSEKFSYNKQQVQGYFSDTCGHYCILFSIYKGRNSSTKYFLNIFKKNDYIYNDKLILRLFKKIIKTRK</sequence>
<keyword evidence="1" id="KW-1048">Host nucleus</keyword>
<keyword evidence="7" id="KW-0426">Late protein</keyword>
<evidence type="ECO:0000313" key="10">
    <source>
        <dbReference type="EMBL" id="QKS69569.1"/>
    </source>
</evidence>